<evidence type="ECO:0000313" key="4">
    <source>
        <dbReference type="Proteomes" id="UP000071641"/>
    </source>
</evidence>
<accession>A0A128F057</accession>
<evidence type="ECO:0000256" key="1">
    <source>
        <dbReference type="ARBA" id="ARBA00007274"/>
    </source>
</evidence>
<protein>
    <submittedName>
        <fullName evidence="3">Maltose O-acetyltransferase</fullName>
        <ecNumber evidence="3">2.3.1.79</ecNumber>
    </submittedName>
</protein>
<dbReference type="OrthoDB" id="9815592at2"/>
<dbReference type="Proteomes" id="UP000071641">
    <property type="component" value="Unassembled WGS sequence"/>
</dbReference>
<dbReference type="InterPro" id="IPR001451">
    <property type="entry name" value="Hexapep"/>
</dbReference>
<dbReference type="InterPro" id="IPR011004">
    <property type="entry name" value="Trimer_LpxA-like_sf"/>
</dbReference>
<dbReference type="EMBL" id="FIZX01000001">
    <property type="protein sequence ID" value="CZF80177.1"/>
    <property type="molecule type" value="Genomic_DNA"/>
</dbReference>
<evidence type="ECO:0000256" key="2">
    <source>
        <dbReference type="ARBA" id="ARBA00022679"/>
    </source>
</evidence>
<keyword evidence="4" id="KW-1185">Reference proteome</keyword>
<evidence type="ECO:0000313" key="3">
    <source>
        <dbReference type="EMBL" id="CZF80177.1"/>
    </source>
</evidence>
<dbReference type="PANTHER" id="PTHR23416:SF23">
    <property type="entry name" value="ACETYLTRANSFERASE C18B11.09C-RELATED"/>
    <property type="match status" value="1"/>
</dbReference>
<dbReference type="STRING" id="1796497.GCE9029_01905"/>
<gene>
    <name evidence="3" type="primary">maa_2</name>
    <name evidence="3" type="ORF">GCE9029_01905</name>
</gene>
<dbReference type="Gene3D" id="2.160.10.10">
    <property type="entry name" value="Hexapeptide repeat proteins"/>
    <property type="match status" value="1"/>
</dbReference>
<dbReference type="Pfam" id="PF00132">
    <property type="entry name" value="Hexapep"/>
    <property type="match status" value="1"/>
</dbReference>
<organism evidence="3 4">
    <name type="scientific">Grimontia celer</name>
    <dbReference type="NCBI Taxonomy" id="1796497"/>
    <lineage>
        <taxon>Bacteria</taxon>
        <taxon>Pseudomonadati</taxon>
        <taxon>Pseudomonadota</taxon>
        <taxon>Gammaproteobacteria</taxon>
        <taxon>Vibrionales</taxon>
        <taxon>Vibrionaceae</taxon>
        <taxon>Grimontia</taxon>
    </lineage>
</organism>
<dbReference type="InterPro" id="IPR051159">
    <property type="entry name" value="Hexapeptide_acetyltransf"/>
</dbReference>
<dbReference type="EC" id="2.3.1.79" evidence="3"/>
<keyword evidence="2 3" id="KW-0808">Transferase</keyword>
<dbReference type="GO" id="GO:0008925">
    <property type="term" value="F:maltose O-acetyltransferase activity"/>
    <property type="evidence" value="ECO:0007669"/>
    <property type="project" value="UniProtKB-EC"/>
</dbReference>
<proteinExistence type="inferred from homology"/>
<dbReference type="PANTHER" id="PTHR23416">
    <property type="entry name" value="SIALIC ACID SYNTHASE-RELATED"/>
    <property type="match status" value="1"/>
</dbReference>
<dbReference type="AlphaFoldDB" id="A0A128F057"/>
<comment type="similarity">
    <text evidence="1">Belongs to the transferase hexapeptide repeat family.</text>
</comment>
<reference evidence="4" key="1">
    <citation type="submission" date="2016-02" db="EMBL/GenBank/DDBJ databases">
        <authorList>
            <person name="Rodrigo-Torres Lidia"/>
            <person name="Arahal R.David."/>
        </authorList>
    </citation>
    <scope>NUCLEOTIDE SEQUENCE [LARGE SCALE GENOMIC DNA]</scope>
    <source>
        <strain evidence="4">CECT 9029</strain>
    </source>
</reference>
<keyword evidence="3" id="KW-0012">Acyltransferase</keyword>
<sequence>MIKKILRKSNLYDRAFFINKVGVGKLLVNFIVQRLFRVNHQINVSVNFTSTFIGDKVEFDRNDINTLVSFSSSGSLYIQSLNGITLGKGLLLAPGVKIISGNHSFDDSRKTINTNRIIIGDNVWIGANAIILPGVNIGNNCIIGAGSVVTKSFDGSGLVIAGNPARVIKKI</sequence>
<name>A0A128F057_9GAMM</name>
<dbReference type="RefSeq" id="WP_062662926.1">
    <property type="nucleotide sequence ID" value="NZ_FIZX01000001.1"/>
</dbReference>
<dbReference type="SUPFAM" id="SSF51161">
    <property type="entry name" value="Trimeric LpxA-like enzymes"/>
    <property type="match status" value="1"/>
</dbReference>